<dbReference type="Proteomes" id="UP001151002">
    <property type="component" value="Unassembled WGS sequence"/>
</dbReference>
<accession>A0ABT4AUZ1</accession>
<evidence type="ECO:0000313" key="2">
    <source>
        <dbReference type="Proteomes" id="UP001151002"/>
    </source>
</evidence>
<keyword evidence="2" id="KW-1185">Reference proteome</keyword>
<comment type="caution">
    <text evidence="1">The sequence shown here is derived from an EMBL/GenBank/DDBJ whole genome shotgun (WGS) entry which is preliminary data.</text>
</comment>
<dbReference type="EMBL" id="JAPNTZ010000003">
    <property type="protein sequence ID" value="MCY1138069.1"/>
    <property type="molecule type" value="Genomic_DNA"/>
</dbReference>
<name>A0ABT4AUZ1_9ACTN</name>
<gene>
    <name evidence="1" type="ORF">OWR29_08680</name>
</gene>
<dbReference type="RefSeq" id="WP_267562044.1">
    <property type="nucleotide sequence ID" value="NZ_JAPNTZ010000003.1"/>
</dbReference>
<organism evidence="1 2">
    <name type="scientific">Paractinoplanes pyxinae</name>
    <dbReference type="NCBI Taxonomy" id="2997416"/>
    <lineage>
        <taxon>Bacteria</taxon>
        <taxon>Bacillati</taxon>
        <taxon>Actinomycetota</taxon>
        <taxon>Actinomycetes</taxon>
        <taxon>Micromonosporales</taxon>
        <taxon>Micromonosporaceae</taxon>
        <taxon>Paractinoplanes</taxon>
    </lineage>
</organism>
<evidence type="ECO:0000313" key="1">
    <source>
        <dbReference type="EMBL" id="MCY1138069.1"/>
    </source>
</evidence>
<sequence>MESITKNRQPLATVQAMVARAYGPGEVSSDVRELGEGWFFMEFVDAGHLGAFDAALGATNRQLNEIRGDWFGALGGPGEATWRAYFTGRLAATLGDGERRGIDLGLRYEVVREMTATHLPALDEVVTPRFVELLTMIIETDYRGYPTTAQYDLVREQLGRHLFH</sequence>
<proteinExistence type="predicted"/>
<reference evidence="1" key="1">
    <citation type="submission" date="2022-11" db="EMBL/GenBank/DDBJ databases">
        <authorList>
            <person name="Somphong A."/>
            <person name="Phongsopitanun W."/>
        </authorList>
    </citation>
    <scope>NUCLEOTIDE SEQUENCE</scope>
    <source>
        <strain evidence="1">Pm04-4</strain>
    </source>
</reference>
<protein>
    <submittedName>
        <fullName evidence="1">Uncharacterized protein</fullName>
    </submittedName>
</protein>